<dbReference type="GO" id="GO:0003677">
    <property type="term" value="F:DNA binding"/>
    <property type="evidence" value="ECO:0007669"/>
    <property type="project" value="InterPro"/>
</dbReference>
<dbReference type="Proteomes" id="UP000008152">
    <property type="component" value="Chromosome II"/>
</dbReference>
<dbReference type="SUPFAM" id="SSF46894">
    <property type="entry name" value="C-terminal effector domain of the bipartite response regulators"/>
    <property type="match status" value="1"/>
</dbReference>
<reference evidence="1 2" key="1">
    <citation type="submission" date="2007-08" db="EMBL/GenBank/DDBJ databases">
        <authorList>
            <consortium name="The Vibrio harveyi Genome Sequencing Project"/>
            <person name="Bassler B."/>
            <person name="Clifton S.W."/>
            <person name="Fulton L."/>
            <person name="Delehaunty K."/>
            <person name="Fronick C."/>
            <person name="Harrison M."/>
            <person name="Markivic C."/>
            <person name="Fulton R."/>
            <person name="Tin-Wollam A.-M."/>
            <person name="Shah N."/>
            <person name="Pepin K."/>
            <person name="Nash W."/>
            <person name="Thiruvilangam P."/>
            <person name="Bhonagiri V."/>
            <person name="Waters C."/>
            <person name="Tu K.C."/>
            <person name="Irgon J."/>
            <person name="Wilson R.K."/>
        </authorList>
    </citation>
    <scope>NUCLEOTIDE SEQUENCE [LARGE SCALE GENOMIC DNA]</scope>
    <source>
        <strain evidence="2">ATCC BAA-1116 / BB120</strain>
    </source>
</reference>
<dbReference type="GO" id="GO:0006355">
    <property type="term" value="P:regulation of DNA-templated transcription"/>
    <property type="evidence" value="ECO:0007669"/>
    <property type="project" value="InterPro"/>
</dbReference>
<accession>A7N7S0</accession>
<dbReference type="KEGG" id="vha:VIBHAR_06860"/>
<protein>
    <submittedName>
        <fullName evidence="1">Uncharacterized protein</fullName>
    </submittedName>
</protein>
<dbReference type="AlphaFoldDB" id="A7N7S0"/>
<gene>
    <name evidence="1" type="ordered locus">VIBHAR_06860</name>
</gene>
<organism evidence="1 2">
    <name type="scientific">Vibrio campbellii (strain ATCC BAA-1116)</name>
    <dbReference type="NCBI Taxonomy" id="2902295"/>
    <lineage>
        <taxon>Bacteria</taxon>
        <taxon>Pseudomonadati</taxon>
        <taxon>Pseudomonadota</taxon>
        <taxon>Gammaproteobacteria</taxon>
        <taxon>Vibrionales</taxon>
        <taxon>Vibrionaceae</taxon>
        <taxon>Vibrio</taxon>
    </lineage>
</organism>
<dbReference type="PATRIC" id="fig|338187.36.peg.5691"/>
<dbReference type="InterPro" id="IPR016032">
    <property type="entry name" value="Sig_transdc_resp-reg_C-effctor"/>
</dbReference>
<proteinExistence type="predicted"/>
<sequence>MVSVKFFQFFRYLDMNVEERNMEEACKKFKSHLGFNNRNVIHVAFSRIDTVQNKLLTICTDYSWHLEYWSEDMYKSVGKRCGEGVNVWDKIDEDHKQILKKIHAEQKVDVTTKNEEYIDILSLASNQPLSARSILNLSSLKPKIGFLAQNIWHMEKPSCLNIPTPELSPASDEALINIDISQYSFGGLTFSEKEMQTIQWLLQLKSIKEIAWTHRCSETAERKRIESIKRKLNCSGKSSSYLFNALKRSGIAQACLSNYTMSQ</sequence>
<name>A7N7S0_VIBC1</name>
<evidence type="ECO:0000313" key="2">
    <source>
        <dbReference type="Proteomes" id="UP000008152"/>
    </source>
</evidence>
<dbReference type="EMBL" id="CP000790">
    <property type="protein sequence ID" value="ABU74735.1"/>
    <property type="molecule type" value="Genomic_DNA"/>
</dbReference>
<evidence type="ECO:0000313" key="1">
    <source>
        <dbReference type="EMBL" id="ABU74735.1"/>
    </source>
</evidence>